<protein>
    <recommendedName>
        <fullName evidence="12">Cytochrome b561 domain-containing protein</fullName>
    </recommendedName>
</protein>
<dbReference type="Pfam" id="PF03188">
    <property type="entry name" value="Cytochrom_B561"/>
    <property type="match status" value="1"/>
</dbReference>
<feature type="transmembrane region" description="Helical" evidence="11">
    <location>
        <begin position="128"/>
        <end position="148"/>
    </location>
</feature>
<comment type="caution">
    <text evidence="13">The sequence shown here is derived from an EMBL/GenBank/DDBJ whole genome shotgun (WGS) entry which is preliminary data.</text>
</comment>
<evidence type="ECO:0000313" key="13">
    <source>
        <dbReference type="EMBL" id="GBE82380.1"/>
    </source>
</evidence>
<evidence type="ECO:0000256" key="7">
    <source>
        <dbReference type="ARBA" id="ARBA00022982"/>
    </source>
</evidence>
<dbReference type="RefSeq" id="XP_027613293.1">
    <property type="nucleotide sequence ID" value="XM_027757492.1"/>
</dbReference>
<keyword evidence="5 11" id="KW-0812">Transmembrane</keyword>
<evidence type="ECO:0000256" key="8">
    <source>
        <dbReference type="ARBA" id="ARBA00022989"/>
    </source>
</evidence>
<evidence type="ECO:0000256" key="1">
    <source>
        <dbReference type="ARBA" id="ARBA00001970"/>
    </source>
</evidence>
<gene>
    <name evidence="13" type="ORF">SCP_0407640</name>
</gene>
<comment type="cofactor">
    <cofactor evidence="1">
        <name>heme b</name>
        <dbReference type="ChEBI" id="CHEBI:60344"/>
    </cofactor>
</comment>
<feature type="transmembrane region" description="Helical" evidence="11">
    <location>
        <begin position="88"/>
        <end position="108"/>
    </location>
</feature>
<dbReference type="InterPro" id="IPR006593">
    <property type="entry name" value="Cyt_b561/ferric_Rdtase_TM"/>
</dbReference>
<dbReference type="InParanoid" id="A0A401GJP4"/>
<name>A0A401GJP4_9APHY</name>
<sequence>MGPSTQRDESHEEVDYIPLAVDPAHVDDANSKAGPEPESDEVVLVNPRGESMTDTVGFAVAYVFGFTFIMCTWVILFTNHPFTLGWFFWHPFLLSVAVVAHTYGILTLQPTSHAQPSVKAAGRSRHQLYMFALGFPAAALGIVAVSYNKYLHHAAHFATWHGRFGIATLTWMLVQIAVGGGSVWANGKLFGGNPRARRVWKYHRLSGYVLFVLLLVTAHLGGTWSDFAQNNVVPIVRLLAYTIAPILLLGGVFARVRLSKMRFFNRFA</sequence>
<evidence type="ECO:0000259" key="12">
    <source>
        <dbReference type="SMART" id="SM00665"/>
    </source>
</evidence>
<organism evidence="13 14">
    <name type="scientific">Sparassis crispa</name>
    <dbReference type="NCBI Taxonomy" id="139825"/>
    <lineage>
        <taxon>Eukaryota</taxon>
        <taxon>Fungi</taxon>
        <taxon>Dikarya</taxon>
        <taxon>Basidiomycota</taxon>
        <taxon>Agaricomycotina</taxon>
        <taxon>Agaricomycetes</taxon>
        <taxon>Polyporales</taxon>
        <taxon>Sparassidaceae</taxon>
        <taxon>Sparassis</taxon>
    </lineage>
</organism>
<evidence type="ECO:0000256" key="10">
    <source>
        <dbReference type="ARBA" id="ARBA00023136"/>
    </source>
</evidence>
<dbReference type="SMART" id="SM00665">
    <property type="entry name" value="B561"/>
    <property type="match status" value="1"/>
</dbReference>
<evidence type="ECO:0000256" key="4">
    <source>
        <dbReference type="ARBA" id="ARBA00022617"/>
    </source>
</evidence>
<dbReference type="AlphaFoldDB" id="A0A401GJP4"/>
<dbReference type="GO" id="GO:0016020">
    <property type="term" value="C:membrane"/>
    <property type="evidence" value="ECO:0007669"/>
    <property type="project" value="UniProtKB-SubCell"/>
</dbReference>
<evidence type="ECO:0000256" key="11">
    <source>
        <dbReference type="SAM" id="Phobius"/>
    </source>
</evidence>
<dbReference type="GeneID" id="38779297"/>
<dbReference type="InterPro" id="IPR045150">
    <property type="entry name" value="CYB561D1/2"/>
</dbReference>
<proteinExistence type="predicted"/>
<keyword evidence="9" id="KW-0408">Iron</keyword>
<dbReference type="GO" id="GO:0046872">
    <property type="term" value="F:metal ion binding"/>
    <property type="evidence" value="ECO:0007669"/>
    <property type="project" value="UniProtKB-KW"/>
</dbReference>
<evidence type="ECO:0000313" key="14">
    <source>
        <dbReference type="Proteomes" id="UP000287166"/>
    </source>
</evidence>
<keyword evidence="8 11" id="KW-1133">Transmembrane helix</keyword>
<keyword evidence="14" id="KW-1185">Reference proteome</keyword>
<keyword evidence="4" id="KW-0349">Heme</keyword>
<evidence type="ECO:0000256" key="2">
    <source>
        <dbReference type="ARBA" id="ARBA00004141"/>
    </source>
</evidence>
<reference evidence="13 14" key="1">
    <citation type="journal article" date="2018" name="Sci. Rep.">
        <title>Genome sequence of the cauliflower mushroom Sparassis crispa (Hanabiratake) and its association with beneficial usage.</title>
        <authorList>
            <person name="Kiyama R."/>
            <person name="Furutani Y."/>
            <person name="Kawaguchi K."/>
            <person name="Nakanishi T."/>
        </authorList>
    </citation>
    <scope>NUCLEOTIDE SEQUENCE [LARGE SCALE GENOMIC DNA]</scope>
</reference>
<keyword evidence="7" id="KW-0249">Electron transport</keyword>
<dbReference type="Proteomes" id="UP000287166">
    <property type="component" value="Unassembled WGS sequence"/>
</dbReference>
<dbReference type="CDD" id="cd08761">
    <property type="entry name" value="Cyt_b561_CYB561D2_like"/>
    <property type="match status" value="1"/>
</dbReference>
<dbReference type="GO" id="GO:0140575">
    <property type="term" value="F:transmembrane monodehydroascorbate reductase activity"/>
    <property type="evidence" value="ECO:0007669"/>
    <property type="project" value="InterPro"/>
</dbReference>
<feature type="transmembrane region" description="Helical" evidence="11">
    <location>
        <begin position="205"/>
        <end position="224"/>
    </location>
</feature>
<dbReference type="EMBL" id="BFAD01000004">
    <property type="protein sequence ID" value="GBE82380.1"/>
    <property type="molecule type" value="Genomic_DNA"/>
</dbReference>
<keyword evidence="10 11" id="KW-0472">Membrane</keyword>
<feature type="transmembrane region" description="Helical" evidence="11">
    <location>
        <begin position="160"/>
        <end position="184"/>
    </location>
</feature>
<feature type="domain" description="Cytochrome b561" evidence="12">
    <location>
        <begin position="89"/>
        <end position="222"/>
    </location>
</feature>
<comment type="subcellular location">
    <subcellularLocation>
        <location evidence="2">Membrane</location>
        <topology evidence="2">Multi-pass membrane protein</topology>
    </subcellularLocation>
</comment>
<dbReference type="Gene3D" id="1.20.120.1770">
    <property type="match status" value="1"/>
</dbReference>
<feature type="transmembrane region" description="Helical" evidence="11">
    <location>
        <begin position="236"/>
        <end position="256"/>
    </location>
</feature>
<evidence type="ECO:0000256" key="6">
    <source>
        <dbReference type="ARBA" id="ARBA00022723"/>
    </source>
</evidence>
<feature type="transmembrane region" description="Helical" evidence="11">
    <location>
        <begin position="56"/>
        <end position="76"/>
    </location>
</feature>
<accession>A0A401GJP4</accession>
<dbReference type="PANTHER" id="PTHR15422:SF45">
    <property type="entry name" value="CYTOCHROME B561 DOMAIN-CONTAINING PROTEIN"/>
    <property type="match status" value="1"/>
</dbReference>
<evidence type="ECO:0000256" key="9">
    <source>
        <dbReference type="ARBA" id="ARBA00023004"/>
    </source>
</evidence>
<evidence type="ECO:0000256" key="5">
    <source>
        <dbReference type="ARBA" id="ARBA00022692"/>
    </source>
</evidence>
<dbReference type="OrthoDB" id="432881at2759"/>
<evidence type="ECO:0000256" key="3">
    <source>
        <dbReference type="ARBA" id="ARBA00022448"/>
    </source>
</evidence>
<keyword evidence="3" id="KW-0813">Transport</keyword>
<keyword evidence="6" id="KW-0479">Metal-binding</keyword>
<dbReference type="PANTHER" id="PTHR15422">
    <property type="entry name" value="OS05G0565100 PROTEIN"/>
    <property type="match status" value="1"/>
</dbReference>